<reference evidence="3" key="1">
    <citation type="submission" date="2014-09" db="EMBL/GenBank/DDBJ databases">
        <authorList>
            <person name="Hjerde E."/>
        </authorList>
    </citation>
    <scope>NUCLEOTIDE SEQUENCE [LARGE SCALE GENOMIC DNA]</scope>
    <source>
        <strain evidence="3">06/09/139</strain>
    </source>
</reference>
<dbReference type="Gene3D" id="3.40.630.30">
    <property type="match status" value="1"/>
</dbReference>
<dbReference type="HOGENOM" id="CLU_013985_3_0_6"/>
<keyword evidence="2" id="KW-0808">Transferase</keyword>
<name>A0A090IAA3_9GAMM</name>
<dbReference type="InterPro" id="IPR000182">
    <property type="entry name" value="GNAT_dom"/>
</dbReference>
<dbReference type="OrthoDB" id="9784707at2"/>
<proteinExistence type="predicted"/>
<dbReference type="GeneID" id="28542959"/>
<dbReference type="EMBL" id="LN554847">
    <property type="protein sequence ID" value="CED57342.1"/>
    <property type="molecule type" value="Genomic_DNA"/>
</dbReference>
<keyword evidence="2" id="KW-0689">Ribosomal protein</keyword>
<feature type="domain" description="N-acetyltransferase" evidence="1">
    <location>
        <begin position="20"/>
        <end position="176"/>
    </location>
</feature>
<keyword evidence="2" id="KW-0687">Ribonucleoprotein</keyword>
<dbReference type="PROSITE" id="PS51186">
    <property type="entry name" value="GNAT"/>
    <property type="match status" value="1"/>
</dbReference>
<dbReference type="InterPro" id="IPR051908">
    <property type="entry name" value="Ribosomal_N-acetyltransferase"/>
</dbReference>
<organism evidence="2 3">
    <name type="scientific">Aliivibrio wodanis</name>
    <dbReference type="NCBI Taxonomy" id="80852"/>
    <lineage>
        <taxon>Bacteria</taxon>
        <taxon>Pseudomonadati</taxon>
        <taxon>Pseudomonadota</taxon>
        <taxon>Gammaproteobacteria</taxon>
        <taxon>Vibrionales</taxon>
        <taxon>Vibrionaceae</taxon>
        <taxon>Aliivibrio</taxon>
    </lineage>
</organism>
<evidence type="ECO:0000259" key="1">
    <source>
        <dbReference type="PROSITE" id="PS51186"/>
    </source>
</evidence>
<evidence type="ECO:0000313" key="2">
    <source>
        <dbReference type="EMBL" id="CED57342.1"/>
    </source>
</evidence>
<dbReference type="KEGG" id="awd:AWOD_II_0710"/>
<sequence>MENERIKLVPPSLKYAGAMLTVINESQAELSQFLPWVSESLTENELKHNIKEALANFTNFTGEFWFNIIEKETGLFIGVIGFIVRDKSVSYFEIGYWLQTSKVGKGYITEAVNLIEKYAFTDNHAQRLEIKMASSNLKSQAVAKRCGFQFEAQLTNARRLPSGELDNTLVYAKMCL</sequence>
<dbReference type="STRING" id="80852.AWOD_II_0710"/>
<dbReference type="PANTHER" id="PTHR43441">
    <property type="entry name" value="RIBOSOMAL-PROTEIN-SERINE ACETYLTRANSFERASE"/>
    <property type="match status" value="1"/>
</dbReference>
<dbReference type="Proteomes" id="UP000032427">
    <property type="component" value="Chromosome 2"/>
</dbReference>
<protein>
    <submittedName>
        <fullName evidence="2">Putative ribosomal protein N-acetyltransferase</fullName>
    </submittedName>
</protein>
<dbReference type="GO" id="GO:0008999">
    <property type="term" value="F:protein-N-terminal-alanine acetyltransferase activity"/>
    <property type="evidence" value="ECO:0007669"/>
    <property type="project" value="TreeGrafter"/>
</dbReference>
<dbReference type="PATRIC" id="fig|80852.17.peg.3490"/>
<dbReference type="GO" id="GO:0005840">
    <property type="term" value="C:ribosome"/>
    <property type="evidence" value="ECO:0007669"/>
    <property type="project" value="UniProtKB-KW"/>
</dbReference>
<keyword evidence="3" id="KW-1185">Reference proteome</keyword>
<dbReference type="SUPFAM" id="SSF55729">
    <property type="entry name" value="Acyl-CoA N-acyltransferases (Nat)"/>
    <property type="match status" value="1"/>
</dbReference>
<evidence type="ECO:0000313" key="3">
    <source>
        <dbReference type="Proteomes" id="UP000032427"/>
    </source>
</evidence>
<dbReference type="Pfam" id="PF13302">
    <property type="entry name" value="Acetyltransf_3"/>
    <property type="match status" value="1"/>
</dbReference>
<dbReference type="AlphaFoldDB" id="A0A090IAA3"/>
<dbReference type="GO" id="GO:0005737">
    <property type="term" value="C:cytoplasm"/>
    <property type="evidence" value="ECO:0007669"/>
    <property type="project" value="TreeGrafter"/>
</dbReference>
<dbReference type="GO" id="GO:1990189">
    <property type="term" value="F:protein N-terminal-serine acetyltransferase activity"/>
    <property type="evidence" value="ECO:0007669"/>
    <property type="project" value="TreeGrafter"/>
</dbReference>
<dbReference type="PANTHER" id="PTHR43441:SF3">
    <property type="entry name" value="ACETYLTRANSFERASE"/>
    <property type="match status" value="1"/>
</dbReference>
<gene>
    <name evidence="2" type="ORF">AWOD_II_0710</name>
</gene>
<accession>A0A090IAA3</accession>
<dbReference type="InterPro" id="IPR016181">
    <property type="entry name" value="Acyl_CoA_acyltransferase"/>
</dbReference>